<protein>
    <submittedName>
        <fullName evidence="3">Uncharacterized protein</fullName>
    </submittedName>
</protein>
<feature type="compositionally biased region" description="Basic and acidic residues" evidence="1">
    <location>
        <begin position="79"/>
        <end position="96"/>
    </location>
</feature>
<feature type="compositionally biased region" description="Basic and acidic residues" evidence="1">
    <location>
        <begin position="135"/>
        <end position="175"/>
    </location>
</feature>
<dbReference type="VEuPathDB" id="VectorBase:PPAPM1_004892"/>
<feature type="chain" id="PRO_5043399874" evidence="2">
    <location>
        <begin position="19"/>
        <end position="235"/>
    </location>
</feature>
<dbReference type="InterPro" id="IPR031959">
    <property type="entry name" value="DUF4779"/>
</dbReference>
<evidence type="ECO:0000256" key="2">
    <source>
        <dbReference type="SAM" id="SignalP"/>
    </source>
</evidence>
<evidence type="ECO:0000256" key="1">
    <source>
        <dbReference type="SAM" id="MobiDB-lite"/>
    </source>
</evidence>
<proteinExistence type="predicted"/>
<keyword evidence="4" id="KW-1185">Reference proteome</keyword>
<keyword evidence="2" id="KW-0732">Signal</keyword>
<feature type="region of interest" description="Disordered" evidence="1">
    <location>
        <begin position="78"/>
        <end position="179"/>
    </location>
</feature>
<evidence type="ECO:0000313" key="4">
    <source>
        <dbReference type="Proteomes" id="UP000092462"/>
    </source>
</evidence>
<accession>A0A1B0DR89</accession>
<sequence>MVILVLFLALQLFGGVLTGLPYANDYPYVSYGYENGAQGSSDASGFVQNTLSDNGNNLKAAQDVSKFYNLENISNGHTLNHEKQGVSSDSLKHTTGEDFETDKKHNRKHVKSGFHNSYHKDESGSNSSYYEDSDDRGGKLVYDKRHGTKGDAHDSQYREGLRDGSLRDKYDDRYGGYDNRGTHNRHHLLAEDQGNRLGHRDKYIRGQAERYEMVDDGYGRRPYSIGVKENYGMYR</sequence>
<organism evidence="3 4">
    <name type="scientific">Phlebotomus papatasi</name>
    <name type="common">Sandfly</name>
    <dbReference type="NCBI Taxonomy" id="29031"/>
    <lineage>
        <taxon>Eukaryota</taxon>
        <taxon>Metazoa</taxon>
        <taxon>Ecdysozoa</taxon>
        <taxon>Arthropoda</taxon>
        <taxon>Hexapoda</taxon>
        <taxon>Insecta</taxon>
        <taxon>Pterygota</taxon>
        <taxon>Neoptera</taxon>
        <taxon>Endopterygota</taxon>
        <taxon>Diptera</taxon>
        <taxon>Nematocera</taxon>
        <taxon>Psychodoidea</taxon>
        <taxon>Psychodidae</taxon>
        <taxon>Phlebotomus</taxon>
        <taxon>Phlebotomus</taxon>
    </lineage>
</organism>
<dbReference type="AlphaFoldDB" id="A0A1B0DR89"/>
<name>A0A1B0DR89_PHLPP</name>
<dbReference type="EnsemblMetazoa" id="PPAI011072-RA">
    <property type="protein sequence ID" value="PPAI011072-PA"/>
    <property type="gene ID" value="PPAI011072"/>
</dbReference>
<dbReference type="VEuPathDB" id="VectorBase:PPAI011072"/>
<dbReference type="EMBL" id="AJVK01008971">
    <property type="status" value="NOT_ANNOTATED_CDS"/>
    <property type="molecule type" value="Genomic_DNA"/>
</dbReference>
<dbReference type="Pfam" id="PF16009">
    <property type="entry name" value="DUF4779"/>
    <property type="match status" value="1"/>
</dbReference>
<reference evidence="3" key="1">
    <citation type="submission" date="2022-08" db="UniProtKB">
        <authorList>
            <consortium name="EnsemblMetazoa"/>
        </authorList>
    </citation>
    <scope>IDENTIFICATION</scope>
    <source>
        <strain evidence="3">Israel</strain>
    </source>
</reference>
<dbReference type="Proteomes" id="UP000092462">
    <property type="component" value="Unassembled WGS sequence"/>
</dbReference>
<evidence type="ECO:0000313" key="3">
    <source>
        <dbReference type="EnsemblMetazoa" id="PPAI011072-PA"/>
    </source>
</evidence>
<feature type="signal peptide" evidence="2">
    <location>
        <begin position="1"/>
        <end position="18"/>
    </location>
</feature>